<sequence length="362" mass="37291">MGVRVIKVGVVGASGWAAGSHLPALAGLAEFEVAAVATTRRASVARVAEAHGVPLAFTDAAELVSHPDVGLVVVSVKAPGHAELIRAAVRAGKHVLSEWPLTVGPGEADELARLATGAGVTHAVCLQGYWSPDARFVADLLAGGRIGRVVSAALSASGAPFGGGSVPAELEWATDPAGGSSILTIMAGHFLATFEAVVGEFAEVSARLPRRHDRITVAGTDRTVPNRTPDDVLVRGVLRDGATASVTVRGGSGSPDGFLFEVVGSRGTLTAVPTRPDHYPHWTDWEIRVDGEPVTVPAGYRRTPFGPAAGPVAGIAELYLEVARAIAEGRPPHPDFHTAARLHRLLATIEAAARTGGTAPVR</sequence>
<dbReference type="Proteomes" id="UP000241118">
    <property type="component" value="Unassembled WGS sequence"/>
</dbReference>
<comment type="caution">
    <text evidence="3">The sequence shown here is derived from an EMBL/GenBank/DDBJ whole genome shotgun (WGS) entry which is preliminary data.</text>
</comment>
<reference evidence="3 4" key="1">
    <citation type="submission" date="2018-03" db="EMBL/GenBank/DDBJ databases">
        <title>Genomic Encyclopedia of Type Strains, Phase III (KMG-III): the genomes of soil and plant-associated and newly described type strains.</title>
        <authorList>
            <person name="Whitman W."/>
        </authorList>
    </citation>
    <scope>NUCLEOTIDE SEQUENCE [LARGE SCALE GENOMIC DNA]</scope>
    <source>
        <strain evidence="3 4">CGMCC 4.7097</strain>
    </source>
</reference>
<gene>
    <name evidence="3" type="ORF">B0I31_102522</name>
</gene>
<dbReference type="GO" id="GO:0000166">
    <property type="term" value="F:nucleotide binding"/>
    <property type="evidence" value="ECO:0007669"/>
    <property type="project" value="InterPro"/>
</dbReference>
<protein>
    <submittedName>
        <fullName evidence="3">Putative dehydrogenase</fullName>
    </submittedName>
</protein>
<dbReference type="Gene3D" id="3.30.360.10">
    <property type="entry name" value="Dihydrodipicolinate Reductase, domain 2"/>
    <property type="match status" value="1"/>
</dbReference>
<dbReference type="SUPFAM" id="SSF51735">
    <property type="entry name" value="NAD(P)-binding Rossmann-fold domains"/>
    <property type="match status" value="1"/>
</dbReference>
<dbReference type="InterPro" id="IPR051317">
    <property type="entry name" value="Gfo/Idh/MocA_oxidoreduct"/>
</dbReference>
<dbReference type="InterPro" id="IPR036291">
    <property type="entry name" value="NAD(P)-bd_dom_sf"/>
</dbReference>
<evidence type="ECO:0000259" key="2">
    <source>
        <dbReference type="Pfam" id="PF22685"/>
    </source>
</evidence>
<organism evidence="3 4">
    <name type="scientific">Saccharothrix carnea</name>
    <dbReference type="NCBI Taxonomy" id="1280637"/>
    <lineage>
        <taxon>Bacteria</taxon>
        <taxon>Bacillati</taxon>
        <taxon>Actinomycetota</taxon>
        <taxon>Actinomycetes</taxon>
        <taxon>Pseudonocardiales</taxon>
        <taxon>Pseudonocardiaceae</taxon>
        <taxon>Saccharothrix</taxon>
    </lineage>
</organism>
<dbReference type="Pfam" id="PF01408">
    <property type="entry name" value="GFO_IDH_MocA"/>
    <property type="match status" value="1"/>
</dbReference>
<dbReference type="AlphaFoldDB" id="A0A2P8IGE8"/>
<dbReference type="PANTHER" id="PTHR43708">
    <property type="entry name" value="CONSERVED EXPRESSED OXIDOREDUCTASE (EUROFUNG)"/>
    <property type="match status" value="1"/>
</dbReference>
<dbReference type="PANTHER" id="PTHR43708:SF1">
    <property type="entry name" value="GALACTOSE_LACTOSE METABOLISM REGULATORY PROTEIN GAL80"/>
    <property type="match status" value="1"/>
</dbReference>
<dbReference type="EMBL" id="PYAX01000002">
    <property type="protein sequence ID" value="PSL57543.1"/>
    <property type="molecule type" value="Genomic_DNA"/>
</dbReference>
<dbReference type="InterPro" id="IPR000683">
    <property type="entry name" value="Gfo/Idh/MocA-like_OxRdtase_N"/>
</dbReference>
<proteinExistence type="predicted"/>
<dbReference type="Pfam" id="PF22685">
    <property type="entry name" value="Gal80p_C-like"/>
    <property type="match status" value="1"/>
</dbReference>
<name>A0A2P8IGE8_SACCR</name>
<evidence type="ECO:0000313" key="4">
    <source>
        <dbReference type="Proteomes" id="UP000241118"/>
    </source>
</evidence>
<dbReference type="InterPro" id="IPR055080">
    <property type="entry name" value="Gal80p-like_C"/>
</dbReference>
<dbReference type="SUPFAM" id="SSF55347">
    <property type="entry name" value="Glyceraldehyde-3-phosphate dehydrogenase-like, C-terminal domain"/>
    <property type="match status" value="1"/>
</dbReference>
<evidence type="ECO:0000259" key="1">
    <source>
        <dbReference type="Pfam" id="PF01408"/>
    </source>
</evidence>
<evidence type="ECO:0000313" key="3">
    <source>
        <dbReference type="EMBL" id="PSL57543.1"/>
    </source>
</evidence>
<accession>A0A2P8IGE8</accession>
<feature type="domain" description="Gal80p-like C-terminal" evidence="2">
    <location>
        <begin position="135"/>
        <end position="269"/>
    </location>
</feature>
<feature type="domain" description="Gfo/Idh/MocA-like oxidoreductase N-terminal" evidence="1">
    <location>
        <begin position="6"/>
        <end position="123"/>
    </location>
</feature>
<dbReference type="OrthoDB" id="9815825at2"/>
<keyword evidence="4" id="KW-1185">Reference proteome</keyword>
<dbReference type="Gene3D" id="3.40.50.720">
    <property type="entry name" value="NAD(P)-binding Rossmann-like Domain"/>
    <property type="match status" value="1"/>
</dbReference>